<evidence type="ECO:0000259" key="7">
    <source>
        <dbReference type="SMART" id="SM00829"/>
    </source>
</evidence>
<evidence type="ECO:0000256" key="1">
    <source>
        <dbReference type="ARBA" id="ARBA00001947"/>
    </source>
</evidence>
<dbReference type="GO" id="GO:0008270">
    <property type="term" value="F:zinc ion binding"/>
    <property type="evidence" value="ECO:0007669"/>
    <property type="project" value="InterPro"/>
</dbReference>
<organism evidence="8 9">
    <name type="scientific">Pseudaquabacterium pictum</name>
    <dbReference type="NCBI Taxonomy" id="2315236"/>
    <lineage>
        <taxon>Bacteria</taxon>
        <taxon>Pseudomonadati</taxon>
        <taxon>Pseudomonadota</taxon>
        <taxon>Betaproteobacteria</taxon>
        <taxon>Burkholderiales</taxon>
        <taxon>Sphaerotilaceae</taxon>
        <taxon>Pseudaquabacterium</taxon>
    </lineage>
</organism>
<evidence type="ECO:0000313" key="9">
    <source>
        <dbReference type="Proteomes" id="UP000301751"/>
    </source>
</evidence>
<dbReference type="InterPro" id="IPR002328">
    <property type="entry name" value="ADH_Zn_CS"/>
</dbReference>
<keyword evidence="9" id="KW-1185">Reference proteome</keyword>
<dbReference type="GO" id="GO:0005829">
    <property type="term" value="C:cytosol"/>
    <property type="evidence" value="ECO:0007669"/>
    <property type="project" value="TreeGrafter"/>
</dbReference>
<dbReference type="RefSeq" id="WP_137731395.1">
    <property type="nucleotide sequence ID" value="NZ_BJCL01000001.1"/>
</dbReference>
<evidence type="ECO:0000256" key="6">
    <source>
        <dbReference type="RuleBase" id="RU361277"/>
    </source>
</evidence>
<dbReference type="GO" id="GO:0046294">
    <property type="term" value="P:formaldehyde catabolic process"/>
    <property type="evidence" value="ECO:0007669"/>
    <property type="project" value="TreeGrafter"/>
</dbReference>
<dbReference type="InterPro" id="IPR011032">
    <property type="entry name" value="GroES-like_sf"/>
</dbReference>
<proteinExistence type="inferred from homology"/>
<dbReference type="OrthoDB" id="9770544at2"/>
<dbReference type="Gene3D" id="3.90.180.10">
    <property type="entry name" value="Medium-chain alcohol dehydrogenases, catalytic domain"/>
    <property type="match status" value="1"/>
</dbReference>
<dbReference type="Pfam" id="PF08240">
    <property type="entry name" value="ADH_N"/>
    <property type="match status" value="1"/>
</dbReference>
<keyword evidence="4" id="KW-0560">Oxidoreductase</keyword>
<comment type="similarity">
    <text evidence="6">Belongs to the zinc-containing alcohol dehydrogenase family.</text>
</comment>
<comment type="cofactor">
    <cofactor evidence="1 6">
        <name>Zn(2+)</name>
        <dbReference type="ChEBI" id="CHEBI:29105"/>
    </cofactor>
</comment>
<dbReference type="PROSITE" id="PS00059">
    <property type="entry name" value="ADH_ZINC"/>
    <property type="match status" value="1"/>
</dbReference>
<dbReference type="Gene3D" id="3.40.50.720">
    <property type="entry name" value="NAD(P)-binding Rossmann-like Domain"/>
    <property type="match status" value="1"/>
</dbReference>
<dbReference type="SUPFAM" id="SSF50129">
    <property type="entry name" value="GroES-like"/>
    <property type="match status" value="2"/>
</dbReference>
<dbReference type="SUPFAM" id="SSF51735">
    <property type="entry name" value="NAD(P)-binding Rossmann-fold domains"/>
    <property type="match status" value="1"/>
</dbReference>
<reference evidence="9" key="1">
    <citation type="submission" date="2019-03" db="EMBL/GenBank/DDBJ databases">
        <title>Aquabacterium pictum sp.nov., the first bacteriochlorophyll a-containing freshwater bacterium in the genus Aquabacterium of the class Betaproteobacteria.</title>
        <authorList>
            <person name="Hirose S."/>
            <person name="Tank M."/>
            <person name="Hara E."/>
            <person name="Tamaki H."/>
            <person name="Takaichi S."/>
            <person name="Haruta S."/>
            <person name="Hanada S."/>
        </authorList>
    </citation>
    <scope>NUCLEOTIDE SEQUENCE [LARGE SCALE GENOMIC DNA]</scope>
    <source>
        <strain evidence="9">W35</strain>
    </source>
</reference>
<dbReference type="InterPro" id="IPR013154">
    <property type="entry name" value="ADH-like_N"/>
</dbReference>
<gene>
    <name evidence="8" type="ORF">AQPW35_07510</name>
</gene>
<keyword evidence="5" id="KW-0520">NAD</keyword>
<dbReference type="InterPro" id="IPR020843">
    <property type="entry name" value="ER"/>
</dbReference>
<dbReference type="GO" id="GO:0051903">
    <property type="term" value="F:S-(hydroxymethyl)glutathione dehydrogenase [NAD(P)+] activity"/>
    <property type="evidence" value="ECO:0007669"/>
    <property type="project" value="TreeGrafter"/>
</dbReference>
<name>A0A480ALQ4_9BURK</name>
<sequence length="361" mass="38602">MKAAVLHAPNQPMTIEDVVLEKPKRREVLVRTAAAGLCHSDLHFIDGLYPYPLPAVLGHEAAGVVEAVGEDVTYLKPGDHVISCLSMFCGHCSFCLSGHLSLCGDPEVKPPAGKAKRLGWKGQHMNQFLNLSAFAEQMVVHENALVKVREDMPLDLAALIGCGVITGYGAVARTAKVEPGSTVAVFGAGGIGLSTINAAAIAGAGRIIVVDKDPFKFDLARAFGATDIVDANLGDTVKRIRDMTNGGVHYSFECIGLKATAEQSFSCLRPGGAATIIGMIPVGTKIELHGVDFLAERKIQGSMMGSNQFRTDMPRLIDFHMQGKLHLKEMVSSRIKLEQINEGFATLKTGGVARNVIMFDH</sequence>
<evidence type="ECO:0000256" key="3">
    <source>
        <dbReference type="ARBA" id="ARBA00022833"/>
    </source>
</evidence>
<comment type="caution">
    <text evidence="8">The sequence shown here is derived from an EMBL/GenBank/DDBJ whole genome shotgun (WGS) entry which is preliminary data.</text>
</comment>
<keyword evidence="3 6" id="KW-0862">Zinc</keyword>
<evidence type="ECO:0000256" key="4">
    <source>
        <dbReference type="ARBA" id="ARBA00023002"/>
    </source>
</evidence>
<evidence type="ECO:0000256" key="2">
    <source>
        <dbReference type="ARBA" id="ARBA00022723"/>
    </source>
</evidence>
<dbReference type="PANTHER" id="PTHR43880">
    <property type="entry name" value="ALCOHOL DEHYDROGENASE"/>
    <property type="match status" value="1"/>
</dbReference>
<dbReference type="InterPro" id="IPR013149">
    <property type="entry name" value="ADH-like_C"/>
</dbReference>
<dbReference type="Pfam" id="PF00107">
    <property type="entry name" value="ADH_zinc_N"/>
    <property type="match status" value="1"/>
</dbReference>
<evidence type="ECO:0000256" key="5">
    <source>
        <dbReference type="ARBA" id="ARBA00023027"/>
    </source>
</evidence>
<keyword evidence="2 6" id="KW-0479">Metal-binding</keyword>
<dbReference type="PANTHER" id="PTHR43880:SF12">
    <property type="entry name" value="ALCOHOL DEHYDROGENASE CLASS-3"/>
    <property type="match status" value="1"/>
</dbReference>
<dbReference type="Proteomes" id="UP000301751">
    <property type="component" value="Unassembled WGS sequence"/>
</dbReference>
<dbReference type="InterPro" id="IPR036291">
    <property type="entry name" value="NAD(P)-bd_dom_sf"/>
</dbReference>
<evidence type="ECO:0000313" key="8">
    <source>
        <dbReference type="EMBL" id="GCL61670.1"/>
    </source>
</evidence>
<dbReference type="CDD" id="cd08279">
    <property type="entry name" value="Zn_ADH_class_III"/>
    <property type="match status" value="1"/>
</dbReference>
<dbReference type="EMBL" id="BJCL01000001">
    <property type="protein sequence ID" value="GCL61670.1"/>
    <property type="molecule type" value="Genomic_DNA"/>
</dbReference>
<feature type="domain" description="Enoyl reductase (ER)" evidence="7">
    <location>
        <begin position="8"/>
        <end position="357"/>
    </location>
</feature>
<dbReference type="FunFam" id="3.40.50.720:FF:000003">
    <property type="entry name" value="S-(hydroxymethyl)glutathione dehydrogenase"/>
    <property type="match status" value="1"/>
</dbReference>
<protein>
    <submittedName>
        <fullName evidence="8">Alcohol dehydrogenase</fullName>
    </submittedName>
</protein>
<dbReference type="SMART" id="SM00829">
    <property type="entry name" value="PKS_ER"/>
    <property type="match status" value="1"/>
</dbReference>
<accession>A0A480ALQ4</accession>
<dbReference type="AlphaFoldDB" id="A0A480ALQ4"/>